<keyword evidence="1" id="KW-0732">Signal</keyword>
<dbReference type="SUPFAM" id="SSF143842">
    <property type="entry name" value="YwmB-like"/>
    <property type="match status" value="1"/>
</dbReference>
<evidence type="ECO:0000313" key="2">
    <source>
        <dbReference type="EMBL" id="MEC5424476.1"/>
    </source>
</evidence>
<keyword evidence="3" id="KW-1185">Reference proteome</keyword>
<protein>
    <submittedName>
        <fullName evidence="2">YwmB family TATA-box binding protein</fullName>
    </submittedName>
</protein>
<dbReference type="RefSeq" id="WP_327608042.1">
    <property type="nucleotide sequence ID" value="NZ_JARZFX010000006.1"/>
</dbReference>
<proteinExistence type="predicted"/>
<evidence type="ECO:0000256" key="1">
    <source>
        <dbReference type="SAM" id="SignalP"/>
    </source>
</evidence>
<dbReference type="Gene3D" id="3.30.360.40">
    <property type="entry name" value="YwmB-like"/>
    <property type="match status" value="1"/>
</dbReference>
<sequence length="237" mass="27422">MRKMVLIILLFLVITTETVAQGAASDEMIDLAEFATERDLLFENWQVTWKETISREKSDDIIKDLKNSHLVTITKEKNSINYSFRNTLLSGDVSETYNVVMPKNEQHNAELIVIIEGEFWNESIKKEYLTVVESIERKYFTKSVKKFACLSVGDNGIMDSDSLLTNIIEHFNIEHINTQYDTVENSRVKKIIYGYISLWNQQISIEKVPQNVQIAIIEQELGERTYTIGTPILINEY</sequence>
<comment type="caution">
    <text evidence="2">The sequence shown here is derived from an EMBL/GenBank/DDBJ whole genome shotgun (WGS) entry which is preliminary data.</text>
</comment>
<organism evidence="2 3">
    <name type="scientific">Virgibacillus tibetensis</name>
    <dbReference type="NCBI Taxonomy" id="3042313"/>
    <lineage>
        <taxon>Bacteria</taxon>
        <taxon>Bacillati</taxon>
        <taxon>Bacillota</taxon>
        <taxon>Bacilli</taxon>
        <taxon>Bacillales</taxon>
        <taxon>Bacillaceae</taxon>
        <taxon>Virgibacillus</taxon>
    </lineage>
</organism>
<dbReference type="InterPro" id="IPR014794">
    <property type="entry name" value="DUF1779"/>
</dbReference>
<feature type="signal peptide" evidence="1">
    <location>
        <begin position="1"/>
        <end position="20"/>
    </location>
</feature>
<dbReference type="Gene3D" id="3.30.2030.10">
    <property type="entry name" value="YwmB-like"/>
    <property type="match status" value="1"/>
</dbReference>
<dbReference type="EMBL" id="JARZFX010000006">
    <property type="protein sequence ID" value="MEC5424476.1"/>
    <property type="molecule type" value="Genomic_DNA"/>
</dbReference>
<feature type="chain" id="PRO_5047298956" evidence="1">
    <location>
        <begin position="21"/>
        <end position="237"/>
    </location>
</feature>
<reference evidence="2 3" key="1">
    <citation type="journal article" date="2024" name="Int. J. Syst. Evol. Microbiol.">
        <title>Virgibacillus tibetensis sp. nov., isolated from salt lake on the Tibetan Plateau of China.</title>
        <authorList>
            <person name="Phurbu D."/>
            <person name="Liu Z.-X."/>
            <person name="Wang R."/>
            <person name="Zheng Y.-Y."/>
            <person name="Liu H.-C."/>
            <person name="Zhou Y.-G."/>
            <person name="Yu Y.-J."/>
            <person name="Li A.-H."/>
        </authorList>
    </citation>
    <scope>NUCLEOTIDE SEQUENCE [LARGE SCALE GENOMIC DNA]</scope>
    <source>
        <strain evidence="2 3">C22-A2</strain>
    </source>
</reference>
<name>A0ABU6KGQ0_9BACI</name>
<dbReference type="Pfam" id="PF08680">
    <property type="entry name" value="DUF1779"/>
    <property type="match status" value="1"/>
</dbReference>
<evidence type="ECO:0000313" key="3">
    <source>
        <dbReference type="Proteomes" id="UP001335737"/>
    </source>
</evidence>
<dbReference type="Proteomes" id="UP001335737">
    <property type="component" value="Unassembled WGS sequence"/>
</dbReference>
<dbReference type="InterPro" id="IPR036209">
    <property type="entry name" value="YwmB-like_sf"/>
</dbReference>
<accession>A0ABU6KGQ0</accession>
<gene>
    <name evidence="2" type="ORF">QGM71_13330</name>
</gene>